<dbReference type="GO" id="GO:0006635">
    <property type="term" value="P:fatty acid beta-oxidation"/>
    <property type="evidence" value="ECO:0007669"/>
    <property type="project" value="TreeGrafter"/>
</dbReference>
<dbReference type="PANTHER" id="PTHR11941">
    <property type="entry name" value="ENOYL-COA HYDRATASE-RELATED"/>
    <property type="match status" value="1"/>
</dbReference>
<name>A0A4S8P5A6_9HYPH</name>
<dbReference type="AlphaFoldDB" id="A0A4S8P5A6"/>
<dbReference type="OrthoDB" id="9810797at2"/>
<dbReference type="Pfam" id="PF00378">
    <property type="entry name" value="ECH_1"/>
    <property type="match status" value="1"/>
</dbReference>
<sequence>MKHSTAYAQNQIKADCADGIGWLTIDNPSRKNAVTAAMWRALPGAIHWLHADCGARVILLCGGGAGDFCAGADISEFTTVRSDRETARTYEESNSRAFAAIRDAPVPVIAAIRGVCYGGGLGLAAAADLRLAARTAVFAIPAARLGLAYPADAVEDLMRGLGPQLARRMLFTGGALSASDLLTSGFIDTLTEPETLLSQAEALARTIANNAPRSIHAAKLALRAVETGDPDRMRDAEVIGAQTFESADYAEGRQAFAEKRKPTFTGG</sequence>
<gene>
    <name evidence="3" type="ORF">FAA97_03600</name>
</gene>
<keyword evidence="2" id="KW-0456">Lyase</keyword>
<proteinExistence type="inferred from homology"/>
<dbReference type="SUPFAM" id="SSF52096">
    <property type="entry name" value="ClpP/crotonase"/>
    <property type="match status" value="1"/>
</dbReference>
<evidence type="ECO:0000313" key="4">
    <source>
        <dbReference type="Proteomes" id="UP000308828"/>
    </source>
</evidence>
<evidence type="ECO:0000313" key="3">
    <source>
        <dbReference type="EMBL" id="THV25298.1"/>
    </source>
</evidence>
<dbReference type="PANTHER" id="PTHR11941:SF54">
    <property type="entry name" value="ENOYL-COA HYDRATASE, MITOCHONDRIAL"/>
    <property type="match status" value="1"/>
</dbReference>
<accession>A0A4S8P5A6</accession>
<dbReference type="InterPro" id="IPR029045">
    <property type="entry name" value="ClpP/crotonase-like_dom_sf"/>
</dbReference>
<dbReference type="InterPro" id="IPR001753">
    <property type="entry name" value="Enoyl-CoA_hydra/iso"/>
</dbReference>
<organism evidence="3 4">
    <name type="scientific">Peteryoungia ipomoeae</name>
    <dbReference type="NCBI Taxonomy" id="1210932"/>
    <lineage>
        <taxon>Bacteria</taxon>
        <taxon>Pseudomonadati</taxon>
        <taxon>Pseudomonadota</taxon>
        <taxon>Alphaproteobacteria</taxon>
        <taxon>Hyphomicrobiales</taxon>
        <taxon>Rhizobiaceae</taxon>
        <taxon>Peteryoungia</taxon>
    </lineage>
</organism>
<evidence type="ECO:0000256" key="1">
    <source>
        <dbReference type="ARBA" id="ARBA00005254"/>
    </source>
</evidence>
<dbReference type="Gene3D" id="1.10.12.10">
    <property type="entry name" value="Lyase 2-enoyl-coa Hydratase, Chain A, domain 2"/>
    <property type="match status" value="1"/>
</dbReference>
<dbReference type="GO" id="GO:0016829">
    <property type="term" value="F:lyase activity"/>
    <property type="evidence" value="ECO:0007669"/>
    <property type="project" value="UniProtKB-KW"/>
</dbReference>
<comment type="similarity">
    <text evidence="1">Belongs to the enoyl-CoA hydratase/isomerase family.</text>
</comment>
<dbReference type="EMBL" id="STGV01000001">
    <property type="protein sequence ID" value="THV25298.1"/>
    <property type="molecule type" value="Genomic_DNA"/>
</dbReference>
<reference evidence="3 4" key="1">
    <citation type="submission" date="2019-04" db="EMBL/GenBank/DDBJ databases">
        <title>Genome sequence of strain shin9-1.</title>
        <authorList>
            <person name="Gao J."/>
            <person name="Sun J."/>
        </authorList>
    </citation>
    <scope>NUCLEOTIDE SEQUENCE [LARGE SCALE GENOMIC DNA]</scope>
    <source>
        <strain evidence="4">shin9-1</strain>
    </source>
</reference>
<dbReference type="Proteomes" id="UP000308828">
    <property type="component" value="Unassembled WGS sequence"/>
</dbReference>
<dbReference type="RefSeq" id="WP_136597145.1">
    <property type="nucleotide sequence ID" value="NZ_STGV01000001.1"/>
</dbReference>
<protein>
    <submittedName>
        <fullName evidence="3">Enoyl-CoA hydratase</fullName>
    </submittedName>
</protein>
<dbReference type="InterPro" id="IPR014748">
    <property type="entry name" value="Enoyl-CoA_hydra_C"/>
</dbReference>
<keyword evidence="4" id="KW-1185">Reference proteome</keyword>
<dbReference type="Gene3D" id="3.90.226.10">
    <property type="entry name" value="2-enoyl-CoA Hydratase, Chain A, domain 1"/>
    <property type="match status" value="1"/>
</dbReference>
<comment type="caution">
    <text evidence="3">The sequence shown here is derived from an EMBL/GenBank/DDBJ whole genome shotgun (WGS) entry which is preliminary data.</text>
</comment>
<dbReference type="CDD" id="cd06558">
    <property type="entry name" value="crotonase-like"/>
    <property type="match status" value="1"/>
</dbReference>
<evidence type="ECO:0000256" key="2">
    <source>
        <dbReference type="ARBA" id="ARBA00023239"/>
    </source>
</evidence>